<evidence type="ECO:0000313" key="2">
    <source>
        <dbReference type="EMBL" id="MBB3122490.1"/>
    </source>
</evidence>
<gene>
    <name evidence="2" type="ORF">FHS03_005591</name>
</gene>
<evidence type="ECO:0000313" key="3">
    <source>
        <dbReference type="Proteomes" id="UP000541535"/>
    </source>
</evidence>
<name>A0A7W5BHT3_9BURK</name>
<evidence type="ECO:0000256" key="1">
    <source>
        <dbReference type="SAM" id="MobiDB-lite"/>
    </source>
</evidence>
<dbReference type="Proteomes" id="UP000541535">
    <property type="component" value="Unassembled WGS sequence"/>
</dbReference>
<organism evidence="2 3">
    <name type="scientific">Pseudoduganella violacea</name>
    <dbReference type="NCBI Taxonomy" id="1715466"/>
    <lineage>
        <taxon>Bacteria</taxon>
        <taxon>Pseudomonadati</taxon>
        <taxon>Pseudomonadota</taxon>
        <taxon>Betaproteobacteria</taxon>
        <taxon>Burkholderiales</taxon>
        <taxon>Oxalobacteraceae</taxon>
        <taxon>Telluria group</taxon>
        <taxon>Pseudoduganella</taxon>
    </lineage>
</organism>
<sequence length="72" mass="8366">MPRCAPRCIWTTCSNPRHAERSLKTVPSPRQSRQPDSWHRSVHEIQADHISQECRDHLYHKANADETKPAPL</sequence>
<keyword evidence="3" id="KW-1185">Reference proteome</keyword>
<proteinExistence type="predicted"/>
<accession>A0A7W5BHT3</accession>
<dbReference type="AlphaFoldDB" id="A0A7W5BHT3"/>
<comment type="caution">
    <text evidence="2">The sequence shown here is derived from an EMBL/GenBank/DDBJ whole genome shotgun (WGS) entry which is preliminary data.</text>
</comment>
<reference evidence="2 3" key="1">
    <citation type="submission" date="2020-08" db="EMBL/GenBank/DDBJ databases">
        <title>Genomic Encyclopedia of Type Strains, Phase III (KMG-III): the genomes of soil and plant-associated and newly described type strains.</title>
        <authorList>
            <person name="Whitman W."/>
        </authorList>
    </citation>
    <scope>NUCLEOTIDE SEQUENCE [LARGE SCALE GENOMIC DNA]</scope>
    <source>
        <strain evidence="2 3">CECT 8897</strain>
    </source>
</reference>
<protein>
    <submittedName>
        <fullName evidence="2">Uncharacterized protein</fullName>
    </submittedName>
</protein>
<dbReference type="EMBL" id="JACHXD010000039">
    <property type="protein sequence ID" value="MBB3122490.1"/>
    <property type="molecule type" value="Genomic_DNA"/>
</dbReference>
<feature type="region of interest" description="Disordered" evidence="1">
    <location>
        <begin position="19"/>
        <end position="40"/>
    </location>
</feature>